<protein>
    <submittedName>
        <fullName evidence="2">BSD domain-containing protein</fullName>
    </submittedName>
</protein>
<evidence type="ECO:0000313" key="1">
    <source>
        <dbReference type="Proteomes" id="UP000095286"/>
    </source>
</evidence>
<reference evidence="2" key="1">
    <citation type="submission" date="2016-11" db="UniProtKB">
        <authorList>
            <consortium name="WormBaseParasite"/>
        </authorList>
    </citation>
    <scope>IDENTIFICATION</scope>
    <source>
        <strain evidence="2">KR3021</strain>
    </source>
</reference>
<organism evidence="1 2">
    <name type="scientific">Rhabditophanes sp. KR3021</name>
    <dbReference type="NCBI Taxonomy" id="114890"/>
    <lineage>
        <taxon>Eukaryota</taxon>
        <taxon>Metazoa</taxon>
        <taxon>Ecdysozoa</taxon>
        <taxon>Nematoda</taxon>
        <taxon>Chromadorea</taxon>
        <taxon>Rhabditida</taxon>
        <taxon>Tylenchina</taxon>
        <taxon>Panagrolaimomorpha</taxon>
        <taxon>Strongyloidoidea</taxon>
        <taxon>Alloionematidae</taxon>
        <taxon>Rhabditophanes</taxon>
    </lineage>
</organism>
<evidence type="ECO:0000313" key="2">
    <source>
        <dbReference type="WBParaSite" id="RSKR_0000404000.1"/>
    </source>
</evidence>
<accession>A0AC35TSI4</accession>
<sequence length="699" mass="80396">MTDLRLLETFNETRIRLPGASSKGDAGFFEVFTNRTRFVVEATNEEYESKYENIKGIRISPPGKSKVMMQLMLNDGGSITYIFNKSGASKDELLSTRDRAKEIVHHAMIRHRQAVVHDSIQAEQVKEIHENVKSKILDEDERLHSMYRLLVQEKFLSPADFWADHLEDNLMSKEESAGVSSGFLGAISQSEDKEGVTLNLSLDIINSIFKTYPAVERKHLETVPHDISEQDFWSKFFKSHYFHRDRDSANAPDAKEDIFFDCLKVDEGDMNNIIKQCLNSNVTKSIGNEDNFGVFSNEMDDTNGPRKNESKSKLLIRRCNYLSERIVKSIGENNKNLFDKPVISGIVEGDELSKVRLANKQILRVLKKEHNLPQLQSFMAKYNNLQETLFVPFGMTREEYGKEKEAEEEPMDYDDDTFDGYWDAVNANVSLELNDSFQDKLLNGLLHNNAGFDEVLEESKMMSDEEASDSEDDEIKAKRPRVTQGHQVPYQDRLSRNFDKLDEQMDKILTKFSKKKTKGREIFNDISENTISDVHEGCMELIRHFWGCFPPKCQEHVDKILKIVPALRDYDVYKLQEVSNLYGNSQIFHLRQMIATICERLEEMKTLFSGKTFKELELEGKIILDGDNSQQVYIFNGDPFGRIDEKTKNMSVAEKIYHSVMIQDNIVDDMIMDGLTNGYSKALNLVEHQEPNGDSDEDI</sequence>
<dbReference type="WBParaSite" id="RSKR_0000404000.1">
    <property type="protein sequence ID" value="RSKR_0000404000.1"/>
    <property type="gene ID" value="RSKR_0000404000"/>
</dbReference>
<dbReference type="Proteomes" id="UP000095286">
    <property type="component" value="Unplaced"/>
</dbReference>
<name>A0AC35TSI4_9BILA</name>
<proteinExistence type="predicted"/>